<evidence type="ECO:0000259" key="2">
    <source>
        <dbReference type="PROSITE" id="PS52015"/>
    </source>
</evidence>
<dbReference type="InterPro" id="IPR037682">
    <property type="entry name" value="TonB_C"/>
</dbReference>
<keyword evidence="4" id="KW-1185">Reference proteome</keyword>
<dbReference type="GO" id="GO:0055085">
    <property type="term" value="P:transmembrane transport"/>
    <property type="evidence" value="ECO:0007669"/>
    <property type="project" value="InterPro"/>
</dbReference>
<accession>A0A328WU55</accession>
<sequence>MKTIFFQLLLLIISFNTVAQSSRSKEWNNYLVKVEKAKIEKEKNRKVDRKSNAVTIEDIAECDLPNVTPPKFPNCDSEKNLSHKECFTASVQKFIKSKFFFPDFAIDNKIQGKVVLEFEIDEAGKLEIISADGPQNGLILEEAVIQMFSKFPILTPAYQCGQPIRISHKIPITFIVD</sequence>
<dbReference type="OrthoDB" id="9812355at2"/>
<feature type="signal peptide" evidence="1">
    <location>
        <begin position="1"/>
        <end position="19"/>
    </location>
</feature>
<name>A0A328WU55_9FLAO</name>
<reference evidence="3 4" key="1">
    <citation type="submission" date="2018-06" db="EMBL/GenBank/DDBJ databases">
        <title>Genomic Encyclopedia of Type Strains, Phase III (KMG-III): the genomes of soil and plant-associated and newly described type strains.</title>
        <authorList>
            <person name="Whitman W."/>
        </authorList>
    </citation>
    <scope>NUCLEOTIDE SEQUENCE [LARGE SCALE GENOMIC DNA]</scope>
    <source>
        <strain evidence="3 4">CGMCC 1.12504</strain>
    </source>
</reference>
<proteinExistence type="predicted"/>
<feature type="domain" description="TonB C-terminal" evidence="2">
    <location>
        <begin position="86"/>
        <end position="177"/>
    </location>
</feature>
<evidence type="ECO:0000256" key="1">
    <source>
        <dbReference type="SAM" id="SignalP"/>
    </source>
</evidence>
<dbReference type="AlphaFoldDB" id="A0A328WU55"/>
<dbReference type="Pfam" id="PF03544">
    <property type="entry name" value="TonB_C"/>
    <property type="match status" value="1"/>
</dbReference>
<evidence type="ECO:0000313" key="3">
    <source>
        <dbReference type="EMBL" id="RAR47384.1"/>
    </source>
</evidence>
<dbReference type="RefSeq" id="WP_112086395.1">
    <property type="nucleotide sequence ID" value="NZ_QLSV01000009.1"/>
</dbReference>
<dbReference type="Gene3D" id="3.30.1150.10">
    <property type="match status" value="1"/>
</dbReference>
<dbReference type="SUPFAM" id="SSF74653">
    <property type="entry name" value="TolA/TonB C-terminal domain"/>
    <property type="match status" value="1"/>
</dbReference>
<feature type="chain" id="PRO_5016327552" evidence="1">
    <location>
        <begin position="20"/>
        <end position="177"/>
    </location>
</feature>
<organism evidence="3 4">
    <name type="scientific">Flavobacterium lacus</name>
    <dbReference type="NCBI Taxonomy" id="1353778"/>
    <lineage>
        <taxon>Bacteria</taxon>
        <taxon>Pseudomonadati</taxon>
        <taxon>Bacteroidota</taxon>
        <taxon>Flavobacteriia</taxon>
        <taxon>Flavobacteriales</taxon>
        <taxon>Flavobacteriaceae</taxon>
        <taxon>Flavobacterium</taxon>
    </lineage>
</organism>
<dbReference type="EMBL" id="QLSV01000009">
    <property type="protein sequence ID" value="RAR47384.1"/>
    <property type="molecule type" value="Genomic_DNA"/>
</dbReference>
<protein>
    <submittedName>
        <fullName evidence="3">TonB family protein</fullName>
    </submittedName>
</protein>
<dbReference type="PROSITE" id="PS52015">
    <property type="entry name" value="TONB_CTD"/>
    <property type="match status" value="1"/>
</dbReference>
<gene>
    <name evidence="3" type="ORF">B0I10_10957</name>
</gene>
<keyword evidence="1" id="KW-0732">Signal</keyword>
<evidence type="ECO:0000313" key="4">
    <source>
        <dbReference type="Proteomes" id="UP000249518"/>
    </source>
</evidence>
<dbReference type="Proteomes" id="UP000249518">
    <property type="component" value="Unassembled WGS sequence"/>
</dbReference>
<comment type="caution">
    <text evidence="3">The sequence shown here is derived from an EMBL/GenBank/DDBJ whole genome shotgun (WGS) entry which is preliminary data.</text>
</comment>